<dbReference type="GO" id="GO:0004742">
    <property type="term" value="F:dihydrolipoyllysine-residue acetyltransferase activity"/>
    <property type="evidence" value="ECO:0007669"/>
    <property type="project" value="UniProtKB-UniRule"/>
</dbReference>
<dbReference type="Gene3D" id="2.40.50.100">
    <property type="match status" value="2"/>
</dbReference>
<dbReference type="InterPro" id="IPR003016">
    <property type="entry name" value="2-oxoA_DH_lipoyl-BS"/>
</dbReference>
<reference evidence="13 14" key="1">
    <citation type="submission" date="2015-09" db="EMBL/GenBank/DDBJ databases">
        <authorList>
            <consortium name="Pathogen Informatics"/>
        </authorList>
    </citation>
    <scope>NUCLEOTIDE SEQUENCE [LARGE SCALE GENOMIC DNA]</scope>
    <source>
        <strain evidence="13 14">2789STDY5608625</strain>
    </source>
</reference>
<evidence type="ECO:0000256" key="3">
    <source>
        <dbReference type="ARBA" id="ARBA00022679"/>
    </source>
</evidence>
<dbReference type="Pfam" id="PF02817">
    <property type="entry name" value="E3_binding"/>
    <property type="match status" value="1"/>
</dbReference>
<evidence type="ECO:0000256" key="6">
    <source>
        <dbReference type="ARBA" id="ARBA00023315"/>
    </source>
</evidence>
<dbReference type="PANTHER" id="PTHR43178:SF2">
    <property type="entry name" value="DIHYDROLIPOYLLYSINE-RESIDUE ACETYLTRANSFERASE COMPONENT OF PYRUVATE DEHYDROGENASE COMPLEX"/>
    <property type="match status" value="1"/>
</dbReference>
<evidence type="ECO:0000256" key="4">
    <source>
        <dbReference type="ARBA" id="ARBA00022737"/>
    </source>
</evidence>
<feature type="domain" description="Peripheral subunit-binding (PSBD)" evidence="12">
    <location>
        <begin position="253"/>
        <end position="290"/>
    </location>
</feature>
<sequence length="553" mass="56803">MSNIVQIKVPDIGDFKEVEVIEVLVAVGDTIKAEQSLITVESDKASMEIPASQGGVVNSISVKVGDKVAEGTVVLEVEASGAGEAAAPAAAPAKEEAPKAEAQAAAQPAAAAAAAAPATSSGPVNIEVPDIGDFKEVEVIEVMVAVGDTIKAEQSLITVESDKASMEIPASQGGVVKEVKVKVGDKVAKGSVVVVVEGAAPAAAAAAAPAPAAKAEAAAAPAAKAEAPAPAAQRPAPAAALEDANLKPGQLPHASPSVRKFARELGVNLSKVKGSGPKDRITADDVRGFVKQALAAGPVAAAGGSADGAALGLLPWPKVDFTKFGPIEAKPLSRIKKISGANLHRNWVMIPHVTNNDEADITDLEALRVTLNKENEKSGIKVTMLAFLIKAVVAALKKFPEFNASLDGDNLVLKQYYHIGFAADTPNGLVVPVIRDADKKGILQIAQEMTDLSKKARDGKISPAEMQGGCFSISSLGGIGGTSFTPIINAPEVAILGVSRSSHKPVWDGKQFVPRLIVPLSLSYDHRVIDGAAAARFNAYLGALLADFRRIAL</sequence>
<keyword evidence="13" id="KW-0670">Pyruvate</keyword>
<dbReference type="GO" id="GO:0045254">
    <property type="term" value="C:pyruvate dehydrogenase complex"/>
    <property type="evidence" value="ECO:0007669"/>
    <property type="project" value="UniProtKB-UniRule"/>
</dbReference>
<keyword evidence="3 9" id="KW-0808">Transferase</keyword>
<dbReference type="InterPro" id="IPR011053">
    <property type="entry name" value="Single_hybrid_motif"/>
</dbReference>
<dbReference type="Gene3D" id="3.30.559.10">
    <property type="entry name" value="Chloramphenicol acetyltransferase-like domain"/>
    <property type="match status" value="1"/>
</dbReference>
<accession>A0AAD2J2J1</accession>
<feature type="domain" description="Lipoyl-binding" evidence="11">
    <location>
        <begin position="123"/>
        <end position="197"/>
    </location>
</feature>
<dbReference type="NCBIfam" id="TIGR01348">
    <property type="entry name" value="PDHac_trf_long"/>
    <property type="match status" value="1"/>
</dbReference>
<evidence type="ECO:0000256" key="8">
    <source>
        <dbReference type="ARBA" id="ARBA00048370"/>
    </source>
</evidence>
<dbReference type="InterPro" id="IPR023213">
    <property type="entry name" value="CAT-like_dom_sf"/>
</dbReference>
<dbReference type="FunFam" id="2.40.50.100:FF:000009">
    <property type="entry name" value="Acetyltransferase component of pyruvate dehydrogenase complex"/>
    <property type="match status" value="2"/>
</dbReference>
<dbReference type="InterPro" id="IPR050743">
    <property type="entry name" value="2-oxoacid_DH_E2_comp"/>
</dbReference>
<keyword evidence="4" id="KW-0677">Repeat</keyword>
<organism evidence="13 14">
    <name type="scientific">Achromobacter aegrifaciens</name>
    <dbReference type="NCBI Taxonomy" id="1287736"/>
    <lineage>
        <taxon>Bacteria</taxon>
        <taxon>Pseudomonadati</taxon>
        <taxon>Pseudomonadota</taxon>
        <taxon>Betaproteobacteria</taxon>
        <taxon>Burkholderiales</taxon>
        <taxon>Alcaligenaceae</taxon>
        <taxon>Achromobacter</taxon>
    </lineage>
</organism>
<dbReference type="Pfam" id="PF00364">
    <property type="entry name" value="Biotin_lipoyl"/>
    <property type="match status" value="2"/>
</dbReference>
<comment type="function">
    <text evidence="7">The pyruvate dehydrogenase complex catalyzes the overall conversion of pyruvate to acetyl-CoA and CO(2). It contains multiple copies of three enzymatic components: pyruvate dehydrogenase (E1), dihydrolipoamide acetyltransferase (E2) and lipoamide dehydrogenase (E3).</text>
</comment>
<evidence type="ECO:0000256" key="9">
    <source>
        <dbReference type="RuleBase" id="RU361137"/>
    </source>
</evidence>
<evidence type="ECO:0000256" key="1">
    <source>
        <dbReference type="ARBA" id="ARBA00007317"/>
    </source>
</evidence>
<dbReference type="Pfam" id="PF00198">
    <property type="entry name" value="2-oxoacid_dh"/>
    <property type="match status" value="1"/>
</dbReference>
<protein>
    <recommendedName>
        <fullName evidence="9">Acetyltransferase component of pyruvate dehydrogenase complex</fullName>
        <ecNumber evidence="9">2.3.1.12</ecNumber>
    </recommendedName>
</protein>
<dbReference type="RefSeq" id="WP_054456643.1">
    <property type="nucleotide sequence ID" value="NZ_CYTK01000007.1"/>
</dbReference>
<name>A0AAD2J2J1_ACHAE</name>
<dbReference type="InterPro" id="IPR000089">
    <property type="entry name" value="Biotin_lipoyl"/>
</dbReference>
<evidence type="ECO:0000256" key="2">
    <source>
        <dbReference type="ARBA" id="ARBA00011484"/>
    </source>
</evidence>
<comment type="caution">
    <text evidence="13">The sequence shown here is derived from an EMBL/GenBank/DDBJ whole genome shotgun (WGS) entry which is preliminary data.</text>
</comment>
<dbReference type="PROSITE" id="PS00189">
    <property type="entry name" value="LIPOYL"/>
    <property type="match status" value="2"/>
</dbReference>
<dbReference type="PROSITE" id="PS51826">
    <property type="entry name" value="PSBD"/>
    <property type="match status" value="1"/>
</dbReference>
<dbReference type="InterPro" id="IPR004167">
    <property type="entry name" value="PSBD"/>
</dbReference>
<dbReference type="InterPro" id="IPR001078">
    <property type="entry name" value="2-oxoacid_DH_actylTfrase"/>
</dbReference>
<comment type="subunit">
    <text evidence="2 9">Forms a 24-polypeptide structural core with octahedral symmetry.</text>
</comment>
<keyword evidence="5 9" id="KW-0450">Lipoyl</keyword>
<dbReference type="EMBL" id="CYTK01000007">
    <property type="protein sequence ID" value="CUJ50680.1"/>
    <property type="molecule type" value="Genomic_DNA"/>
</dbReference>
<evidence type="ECO:0000259" key="11">
    <source>
        <dbReference type="PROSITE" id="PS50968"/>
    </source>
</evidence>
<comment type="catalytic activity">
    <reaction evidence="8 9">
        <text>N(6)-[(R)-dihydrolipoyl]-L-lysyl-[protein] + acetyl-CoA = N(6)-[(R)-S(8)-acetyldihydrolipoyl]-L-lysyl-[protein] + CoA</text>
        <dbReference type="Rhea" id="RHEA:17017"/>
        <dbReference type="Rhea" id="RHEA-COMP:10475"/>
        <dbReference type="Rhea" id="RHEA-COMP:10478"/>
        <dbReference type="ChEBI" id="CHEBI:57287"/>
        <dbReference type="ChEBI" id="CHEBI:57288"/>
        <dbReference type="ChEBI" id="CHEBI:83100"/>
        <dbReference type="ChEBI" id="CHEBI:83111"/>
        <dbReference type="EC" id="2.3.1.12"/>
    </reaction>
</comment>
<dbReference type="PANTHER" id="PTHR43178">
    <property type="entry name" value="DIHYDROLIPOAMIDE ACETYLTRANSFERASE COMPONENT OF PYRUVATE DEHYDROGENASE COMPLEX"/>
    <property type="match status" value="1"/>
</dbReference>
<evidence type="ECO:0000256" key="7">
    <source>
        <dbReference type="ARBA" id="ARBA00025211"/>
    </source>
</evidence>
<keyword evidence="6 9" id="KW-0012">Acyltransferase</keyword>
<dbReference type="PROSITE" id="PS50968">
    <property type="entry name" value="BIOTINYL_LIPOYL"/>
    <property type="match status" value="2"/>
</dbReference>
<feature type="domain" description="Lipoyl-binding" evidence="11">
    <location>
        <begin position="4"/>
        <end position="78"/>
    </location>
</feature>
<dbReference type="SUPFAM" id="SSF47005">
    <property type="entry name" value="Peripheral subunit-binding domain of 2-oxo acid dehydrogenase complex"/>
    <property type="match status" value="1"/>
</dbReference>
<dbReference type="CDD" id="cd06849">
    <property type="entry name" value="lipoyl_domain"/>
    <property type="match status" value="2"/>
</dbReference>
<comment type="similarity">
    <text evidence="1 9">Belongs to the 2-oxoacid dehydrogenase family.</text>
</comment>
<evidence type="ECO:0000256" key="10">
    <source>
        <dbReference type="SAM" id="MobiDB-lite"/>
    </source>
</evidence>
<dbReference type="Gene3D" id="4.10.320.10">
    <property type="entry name" value="E3-binding domain"/>
    <property type="match status" value="1"/>
</dbReference>
<dbReference type="SUPFAM" id="SSF51230">
    <property type="entry name" value="Single hybrid motif"/>
    <property type="match status" value="2"/>
</dbReference>
<evidence type="ECO:0000313" key="14">
    <source>
        <dbReference type="Proteomes" id="UP000044098"/>
    </source>
</evidence>
<dbReference type="InterPro" id="IPR006256">
    <property type="entry name" value="AcTrfase_Pyrv_DH_cplx"/>
</dbReference>
<dbReference type="EC" id="2.3.1.12" evidence="9"/>
<dbReference type="GO" id="GO:0005737">
    <property type="term" value="C:cytoplasm"/>
    <property type="evidence" value="ECO:0007669"/>
    <property type="project" value="TreeGrafter"/>
</dbReference>
<dbReference type="InterPro" id="IPR036625">
    <property type="entry name" value="E3-bd_dom_sf"/>
</dbReference>
<proteinExistence type="inferred from homology"/>
<feature type="region of interest" description="Disordered" evidence="10">
    <location>
        <begin position="86"/>
        <end position="105"/>
    </location>
</feature>
<dbReference type="Proteomes" id="UP000044098">
    <property type="component" value="Unassembled WGS sequence"/>
</dbReference>
<dbReference type="GO" id="GO:0006086">
    <property type="term" value="P:pyruvate decarboxylation to acetyl-CoA"/>
    <property type="evidence" value="ECO:0007669"/>
    <property type="project" value="UniProtKB-UniRule"/>
</dbReference>
<comment type="cofactor">
    <cofactor evidence="9">
        <name>(R)-lipoate</name>
        <dbReference type="ChEBI" id="CHEBI:83088"/>
    </cofactor>
    <text evidence="9">Binds 2 lipoyl cofactors covalently.</text>
</comment>
<dbReference type="SUPFAM" id="SSF52777">
    <property type="entry name" value="CoA-dependent acyltransferases"/>
    <property type="match status" value="1"/>
</dbReference>
<dbReference type="AlphaFoldDB" id="A0AAD2J2J1"/>
<dbReference type="FunFam" id="3.30.559.10:FF:000004">
    <property type="entry name" value="Acetyltransferase component of pyruvate dehydrogenase complex"/>
    <property type="match status" value="1"/>
</dbReference>
<evidence type="ECO:0000313" key="13">
    <source>
        <dbReference type="EMBL" id="CUJ50680.1"/>
    </source>
</evidence>
<dbReference type="GO" id="GO:0031405">
    <property type="term" value="F:lipoic acid binding"/>
    <property type="evidence" value="ECO:0007669"/>
    <property type="project" value="TreeGrafter"/>
</dbReference>
<gene>
    <name evidence="13" type="primary">aceF</name>
    <name evidence="13" type="ORF">ERS370000_04303</name>
</gene>
<evidence type="ECO:0000256" key="5">
    <source>
        <dbReference type="ARBA" id="ARBA00022823"/>
    </source>
</evidence>
<evidence type="ECO:0000259" key="12">
    <source>
        <dbReference type="PROSITE" id="PS51826"/>
    </source>
</evidence>